<organism evidence="24 25">
    <name type="scientific">Hyalella azteca</name>
    <name type="common">Amphipod</name>
    <dbReference type="NCBI Taxonomy" id="294128"/>
    <lineage>
        <taxon>Eukaryota</taxon>
        <taxon>Metazoa</taxon>
        <taxon>Ecdysozoa</taxon>
        <taxon>Arthropoda</taxon>
        <taxon>Crustacea</taxon>
        <taxon>Multicrustacea</taxon>
        <taxon>Malacostraca</taxon>
        <taxon>Eumalacostraca</taxon>
        <taxon>Peracarida</taxon>
        <taxon>Amphipoda</taxon>
        <taxon>Senticaudata</taxon>
        <taxon>Talitrida</taxon>
        <taxon>Talitroidea</taxon>
        <taxon>Hyalellidae</taxon>
        <taxon>Hyalella</taxon>
    </lineage>
</organism>
<evidence type="ECO:0000256" key="13">
    <source>
        <dbReference type="ARBA" id="ARBA00023180"/>
    </source>
</evidence>
<dbReference type="Pfam" id="PF07645">
    <property type="entry name" value="EGF_CA"/>
    <property type="match status" value="3"/>
</dbReference>
<comment type="subcellular location">
    <subcellularLocation>
        <location evidence="2">Membrane</location>
        <topology evidence="2">Single-pass type I membrane protein</topology>
    </subcellularLocation>
</comment>
<dbReference type="PROSITE" id="PS01186">
    <property type="entry name" value="EGF_2"/>
    <property type="match status" value="5"/>
</dbReference>
<dbReference type="PROSITE" id="PS00010">
    <property type="entry name" value="ASX_HYDROXYL"/>
    <property type="match status" value="2"/>
</dbReference>
<dbReference type="SMART" id="SM00181">
    <property type="entry name" value="EGF"/>
    <property type="match status" value="12"/>
</dbReference>
<evidence type="ECO:0000256" key="20">
    <source>
        <dbReference type="SAM" id="MobiDB-lite"/>
    </source>
</evidence>
<dbReference type="GO" id="GO:0016020">
    <property type="term" value="C:membrane"/>
    <property type="evidence" value="ECO:0007669"/>
    <property type="project" value="UniProtKB-SubCell"/>
</dbReference>
<evidence type="ECO:0000256" key="18">
    <source>
        <dbReference type="PROSITE-ProRule" id="PRU00076"/>
    </source>
</evidence>
<feature type="signal peptide" evidence="21">
    <location>
        <begin position="1"/>
        <end position="24"/>
    </location>
</feature>
<dbReference type="PROSITE" id="PS50027">
    <property type="entry name" value="EGF_LAM_2"/>
    <property type="match status" value="1"/>
</dbReference>
<feature type="chain" id="PRO_5034939377" description="protein disulfide-isomerase" evidence="21">
    <location>
        <begin position="25"/>
        <end position="796"/>
    </location>
</feature>
<keyword evidence="11 19" id="KW-1015">Disulfide bond</keyword>
<dbReference type="PRINTS" id="PR00011">
    <property type="entry name" value="EGFLAMININ"/>
</dbReference>
<accession>A0A8B7N9B8</accession>
<sequence length="796" mass="86501">MRGWLASVPLIALLFSCIWKCADSSTAAIVCYNGGQCVFNQCVCPPGYHGRHCQYDVNECAENKGGCAHTCQNTLGSYRCCCDAGYRLAEDGRSCEDIDECSKHNGGCSHTCSNTAGSYQCFCLRGHLRLDNWTCASSDYLTGCRIGNGGCQHECRPRPDGPQCSCRPGYTLTADGQSCEVKDPCDGAECSHTCVPRNRQALCICPRGFTLAADDKTCVCPDDLIPSDDGKTCVCPDGFIRSFVHGKKCQCPDGLEPSPEGMTCVCPRNLIRQPDGQTCGCPFGFRKSSNSSDCVCKDGFIQSPDGKRCLCPKGLALSLDGTACEDLDECRTTNSPCSQLCINTHGSYECSCYPGYRLRPDKTTCYRPDNWCAGDNGGCEQLCQHTRGGARCFCQAGYALMPDNKTCSDIDECSHVPRVCQQECINSAGSYTCSCEIGFTLSLDRYSCIDYDDYDDYTSVSNRGDQDLPYSLRVTHRRTQFDDTTPSHDQNVTVHHTQEEELWESGSGQRPEGRRRRPSLRRSKGRTRVPGDVELNVLDQETLTKLEQNFQHILTTREQVDTSIVVTECKPGTQEGECPGECTPSGVCQCPAGLMGARCDERCPAGVYGPSCSKACDCDNGASCDRESGACICPPGVQGDRCQIGCPAGFYGTNCTKSCPNECPGNRCNLHYGFCECPAGRYGIKCDLKCPPMSYGPNCRLQCACSPPGTAECNPIRGQCRCHASYAGELCERCAPDRWGAGCTRACRCPPHLPYCSPADGSCSHEPCHATGDCNFFTGDVPRVRNNRADIPVEES</sequence>
<dbReference type="PANTHER" id="PTHR24034:SF209">
    <property type="entry name" value="EGF-LIKE DOMAIN-CONTAINING PROTEIN"/>
    <property type="match status" value="1"/>
</dbReference>
<keyword evidence="9" id="KW-1133">Transmembrane helix</keyword>
<evidence type="ECO:0000256" key="21">
    <source>
        <dbReference type="SAM" id="SignalP"/>
    </source>
</evidence>
<dbReference type="FunFam" id="2.170.300.10:FF:000041">
    <property type="entry name" value="Tyrosine protein kinase receptor tie-1, putative"/>
    <property type="match status" value="1"/>
</dbReference>
<keyword evidence="12" id="KW-0675">Receptor</keyword>
<evidence type="ECO:0000256" key="7">
    <source>
        <dbReference type="ARBA" id="ARBA00022729"/>
    </source>
</evidence>
<evidence type="ECO:0000256" key="1">
    <source>
        <dbReference type="ARBA" id="ARBA00001182"/>
    </source>
</evidence>
<keyword evidence="10" id="KW-0472">Membrane</keyword>
<evidence type="ECO:0000256" key="8">
    <source>
        <dbReference type="ARBA" id="ARBA00022737"/>
    </source>
</evidence>
<dbReference type="FunFam" id="2.10.25.10:FF:000010">
    <property type="entry name" value="Pro-epidermal growth factor"/>
    <property type="match status" value="1"/>
</dbReference>
<dbReference type="InterPro" id="IPR018097">
    <property type="entry name" value="EGF_Ca-bd_CS"/>
</dbReference>
<dbReference type="PROSITE" id="PS01187">
    <property type="entry name" value="EGF_CA"/>
    <property type="match status" value="4"/>
</dbReference>
<evidence type="ECO:0000259" key="23">
    <source>
        <dbReference type="PROSITE" id="PS50027"/>
    </source>
</evidence>
<dbReference type="Proteomes" id="UP000694843">
    <property type="component" value="Unplaced"/>
</dbReference>
<keyword evidence="7 21" id="KW-0732">Signal</keyword>
<evidence type="ECO:0000256" key="12">
    <source>
        <dbReference type="ARBA" id="ARBA00023170"/>
    </source>
</evidence>
<dbReference type="InterPro" id="IPR002049">
    <property type="entry name" value="LE_dom"/>
</dbReference>
<dbReference type="GO" id="GO:0003756">
    <property type="term" value="F:protein disulfide isomerase activity"/>
    <property type="evidence" value="ECO:0007669"/>
    <property type="project" value="UniProtKB-EC"/>
</dbReference>
<dbReference type="PANTHER" id="PTHR24034">
    <property type="entry name" value="EGF-LIKE DOMAIN-CONTAINING PROTEIN"/>
    <property type="match status" value="1"/>
</dbReference>
<evidence type="ECO:0000256" key="6">
    <source>
        <dbReference type="ARBA" id="ARBA00022692"/>
    </source>
</evidence>
<dbReference type="FunFam" id="2.10.25.10:FF:000009">
    <property type="entry name" value="Low-density lipoprotein receptor isoform 1"/>
    <property type="match status" value="2"/>
</dbReference>
<comment type="catalytic activity">
    <reaction evidence="1">
        <text>Catalyzes the rearrangement of -S-S- bonds in proteins.</text>
        <dbReference type="EC" id="5.3.4.1"/>
    </reaction>
</comment>
<feature type="compositionally biased region" description="Basic residues" evidence="20">
    <location>
        <begin position="513"/>
        <end position="527"/>
    </location>
</feature>
<dbReference type="FunFam" id="2.10.25.10:FF:000037">
    <property type="entry name" value="Signal peptide, CUB domain and EGF-like domain-containing 2"/>
    <property type="match status" value="1"/>
</dbReference>
<feature type="domain" description="Laminin EGF-like" evidence="23">
    <location>
        <begin position="616"/>
        <end position="657"/>
    </location>
</feature>
<keyword evidence="5" id="KW-0254">Endocytosis</keyword>
<keyword evidence="24" id="KW-1185">Reference proteome</keyword>
<dbReference type="InterPro" id="IPR000742">
    <property type="entry name" value="EGF"/>
</dbReference>
<evidence type="ECO:0000256" key="17">
    <source>
        <dbReference type="ARBA" id="ARBA00049822"/>
    </source>
</evidence>
<gene>
    <name evidence="25" type="primary">LOC108667735</name>
</gene>
<evidence type="ECO:0000256" key="14">
    <source>
        <dbReference type="ARBA" id="ARBA00023235"/>
    </source>
</evidence>
<dbReference type="EC" id="5.3.4.1" evidence="3"/>
<dbReference type="Gene3D" id="2.170.300.10">
    <property type="entry name" value="Tie2 ligand-binding domain superfamily"/>
    <property type="match status" value="2"/>
</dbReference>
<evidence type="ECO:0000256" key="16">
    <source>
        <dbReference type="ARBA" id="ARBA00049626"/>
    </source>
</evidence>
<evidence type="ECO:0000313" key="25">
    <source>
        <dbReference type="RefSeq" id="XP_018010285.1"/>
    </source>
</evidence>
<dbReference type="GeneID" id="108667735"/>
<dbReference type="GO" id="GO:0006897">
    <property type="term" value="P:endocytosis"/>
    <property type="evidence" value="ECO:0007669"/>
    <property type="project" value="UniProtKB-KW"/>
</dbReference>
<dbReference type="PROSITE" id="PS50026">
    <property type="entry name" value="EGF_3"/>
    <property type="match status" value="1"/>
</dbReference>
<dbReference type="SMART" id="SM00179">
    <property type="entry name" value="EGF_CA"/>
    <property type="match status" value="7"/>
</dbReference>
<keyword evidence="8" id="KW-0677">Repeat</keyword>
<dbReference type="InterPro" id="IPR001881">
    <property type="entry name" value="EGF-like_Ca-bd_dom"/>
</dbReference>
<evidence type="ECO:0000313" key="24">
    <source>
        <dbReference type="Proteomes" id="UP000694843"/>
    </source>
</evidence>
<dbReference type="RefSeq" id="XP_018010285.1">
    <property type="nucleotide sequence ID" value="XM_018154796.2"/>
</dbReference>
<dbReference type="GO" id="GO:0005509">
    <property type="term" value="F:calcium ion binding"/>
    <property type="evidence" value="ECO:0007669"/>
    <property type="project" value="InterPro"/>
</dbReference>
<dbReference type="OrthoDB" id="10045365at2759"/>
<evidence type="ECO:0000256" key="11">
    <source>
        <dbReference type="ARBA" id="ARBA00023157"/>
    </source>
</evidence>
<dbReference type="InterPro" id="IPR049883">
    <property type="entry name" value="NOTCH1_EGF-like"/>
</dbReference>
<name>A0A8B7N9B8_HYAAZ</name>
<feature type="disulfide bond" evidence="19">
    <location>
        <begin position="633"/>
        <end position="642"/>
    </location>
</feature>
<dbReference type="SUPFAM" id="SSF57196">
    <property type="entry name" value="EGF/Laminin"/>
    <property type="match status" value="4"/>
</dbReference>
<dbReference type="PROSITE" id="PS00022">
    <property type="entry name" value="EGF_1"/>
    <property type="match status" value="2"/>
</dbReference>
<dbReference type="Gene3D" id="2.10.25.10">
    <property type="entry name" value="Laminin"/>
    <property type="match status" value="8"/>
</dbReference>
<dbReference type="PROSITE" id="PS01248">
    <property type="entry name" value="EGF_LAM_1"/>
    <property type="match status" value="1"/>
</dbReference>
<dbReference type="Pfam" id="PF00053">
    <property type="entry name" value="EGF_laminin"/>
    <property type="match status" value="2"/>
</dbReference>
<dbReference type="KEGG" id="hazt:108667735"/>
<keyword evidence="15" id="KW-0676">Redox-active center</keyword>
<dbReference type="AlphaFoldDB" id="A0A8B7N9B8"/>
<evidence type="ECO:0000259" key="22">
    <source>
        <dbReference type="PROSITE" id="PS50026"/>
    </source>
</evidence>
<protein>
    <recommendedName>
        <fullName evidence="3">protein disulfide-isomerase</fullName>
        <ecNumber evidence="3">5.3.4.1</ecNumber>
    </recommendedName>
    <alternativeName>
        <fullName evidence="17">Cysteine-rich with EGF-like domain protein 1</fullName>
    </alternativeName>
</protein>
<evidence type="ECO:0000256" key="3">
    <source>
        <dbReference type="ARBA" id="ARBA00012723"/>
    </source>
</evidence>
<dbReference type="CDD" id="cd00055">
    <property type="entry name" value="EGF_Lam"/>
    <property type="match status" value="2"/>
</dbReference>
<evidence type="ECO:0000256" key="19">
    <source>
        <dbReference type="PROSITE-ProRule" id="PRU00460"/>
    </source>
</evidence>
<evidence type="ECO:0000256" key="2">
    <source>
        <dbReference type="ARBA" id="ARBA00004479"/>
    </source>
</evidence>
<reference evidence="25" key="1">
    <citation type="submission" date="2025-08" db="UniProtKB">
        <authorList>
            <consortium name="RefSeq"/>
        </authorList>
    </citation>
    <scope>IDENTIFICATION</scope>
    <source>
        <tissue evidence="25">Whole organism</tissue>
    </source>
</reference>
<dbReference type="InterPro" id="IPR050751">
    <property type="entry name" value="ECM_structural_protein"/>
</dbReference>
<evidence type="ECO:0000256" key="15">
    <source>
        <dbReference type="ARBA" id="ARBA00023284"/>
    </source>
</evidence>
<evidence type="ECO:0000256" key="4">
    <source>
        <dbReference type="ARBA" id="ARBA00022536"/>
    </source>
</evidence>
<feature type="domain" description="EGF-like" evidence="22">
    <location>
        <begin position="326"/>
        <end position="366"/>
    </location>
</feature>
<dbReference type="InterPro" id="IPR009030">
    <property type="entry name" value="Growth_fac_rcpt_cys_sf"/>
</dbReference>
<dbReference type="SUPFAM" id="SSF57184">
    <property type="entry name" value="Growth factor receptor domain"/>
    <property type="match status" value="2"/>
</dbReference>
<keyword evidence="19" id="KW-0424">Laminin EGF-like domain</keyword>
<dbReference type="OMA" id="ECSDANG"/>
<evidence type="ECO:0000256" key="9">
    <source>
        <dbReference type="ARBA" id="ARBA00022989"/>
    </source>
</evidence>
<dbReference type="Pfam" id="PF14670">
    <property type="entry name" value="FXa_inhibition"/>
    <property type="match status" value="3"/>
</dbReference>
<proteinExistence type="predicted"/>
<dbReference type="SMART" id="SM00180">
    <property type="entry name" value="EGF_Lam"/>
    <property type="match status" value="4"/>
</dbReference>
<comment type="function">
    <text evidence="16">Protein disulfide isomerase. Promotes the localization of acetylcholine receptors (AChRs) to the plasma membrane.</text>
</comment>
<keyword evidence="6" id="KW-0812">Transmembrane</keyword>
<feature type="compositionally biased region" description="Polar residues" evidence="20">
    <location>
        <begin position="482"/>
        <end position="495"/>
    </location>
</feature>
<keyword evidence="4 18" id="KW-0245">EGF-like domain</keyword>
<dbReference type="PROSITE" id="PS51257">
    <property type="entry name" value="PROKAR_LIPOPROTEIN"/>
    <property type="match status" value="1"/>
</dbReference>
<feature type="region of interest" description="Disordered" evidence="20">
    <location>
        <begin position="479"/>
        <end position="527"/>
    </location>
</feature>
<keyword evidence="13" id="KW-0325">Glycoprotein</keyword>
<dbReference type="InterPro" id="IPR000152">
    <property type="entry name" value="EGF-type_Asp/Asn_hydroxyl_site"/>
</dbReference>
<keyword evidence="14" id="KW-0413">Isomerase</keyword>
<evidence type="ECO:0000256" key="5">
    <source>
        <dbReference type="ARBA" id="ARBA00022583"/>
    </source>
</evidence>
<comment type="caution">
    <text evidence="18">Lacks conserved residue(s) required for the propagation of feature annotation.</text>
</comment>
<evidence type="ECO:0000256" key="10">
    <source>
        <dbReference type="ARBA" id="ARBA00023136"/>
    </source>
</evidence>